<reference evidence="5" key="1">
    <citation type="journal article" date="2013" name="PLoS ONE">
        <title>Biosynthesis of vitamins and cofactors in bacterium-harbouring trypanosomatids depends on the symbiotic association as revealed by genomic analyses.</title>
        <authorList>
            <person name="Klein C.C."/>
            <person name="Alves J.M."/>
            <person name="Serrano M.G."/>
            <person name="Buck G.A."/>
            <person name="Vasconcelos A.T."/>
            <person name="Sagot M.F."/>
            <person name="Teixeira M.M."/>
            <person name="Camargo E.P."/>
            <person name="Motta M.C."/>
        </authorList>
    </citation>
    <scope>NUCLEOTIDE SEQUENCE</scope>
    <source>
        <strain evidence="5">TCC219</strain>
    </source>
</reference>
<evidence type="ECO:0000313" key="5">
    <source>
        <dbReference type="EMBL" id="AGU68040.1"/>
    </source>
</evidence>
<dbReference type="Pfam" id="PF00501">
    <property type="entry name" value="AMP-binding"/>
    <property type="match status" value="1"/>
</dbReference>
<dbReference type="GO" id="GO:0016207">
    <property type="term" value="F:4-coumarate-CoA ligase activity"/>
    <property type="evidence" value="ECO:0007669"/>
    <property type="project" value="UniProtKB-EC"/>
</dbReference>
<dbReference type="AlphaFoldDB" id="T1YSW7"/>
<feature type="domain" description="AMP-binding enzyme C-terminal" evidence="4">
    <location>
        <begin position="533"/>
        <end position="616"/>
    </location>
</feature>
<name>T1YSW7_9TRYP</name>
<proteinExistence type="inferred from homology"/>
<sequence length="639" mass="71852">MFRTVRRTQFCRRRCTAFLSCSINNNGNNNNNMFTALRALSSDAEAAASDVTLSSYQGIELRIPKDYPGVNKVRMENGHRIYCSRYPSVIEETKQYKGICDYMFQCWQKAPDGVPAFTQAETGEALTYQQMRPVTEKIASVLYHGYGVRKGDVVCLMLHNSIYYPTIAYGIIRLAAITTTINAASNVEGLSTHMEISRAKTIVCSRQTQEVVEGMIVHVKQQTGQEVRALYLEDFIKMEHVEGIPSSYTAMEEAKMDDVAFLPFSSGTTGAPKGVQLTNWNLTVAVVQKSHIFPVSPADRFLAVMPFFHIFGFTSIMSGGMAGNAQQFLATRYHADTYLQYVEKYKITAGFVAPPIVSSLVHRMEQPSCKADVSTLRYLMCSAAPLSQNIAARLRKQMPHVDVGQSWGMTEMAPTVCTYPRDDPAMDYRLCGVLAPDTELRVIKVDDSQQSGADKSAGIDVEEEGQEGEIWVRGPQRMKGYLNPEDDYNAVMEDGWYRSGDMGYVRPDVKAILISGRLKELIKYKGFQVSPPEIEAELIKHPWVQDCIVVGVTNPEDVSFENARALVVLKDHVKEEDRRQAEKVIFQYIKEVEPPHKQLHGGVHIVDEIPRNATGKLLRRVARQQEMDYIKIHGFPNFK</sequence>
<dbReference type="Gene3D" id="3.30.300.30">
    <property type="match status" value="1"/>
</dbReference>
<evidence type="ECO:0000259" key="4">
    <source>
        <dbReference type="Pfam" id="PF13193"/>
    </source>
</evidence>
<evidence type="ECO:0000259" key="3">
    <source>
        <dbReference type="Pfam" id="PF00501"/>
    </source>
</evidence>
<dbReference type="InterPro" id="IPR042099">
    <property type="entry name" value="ANL_N_sf"/>
</dbReference>
<dbReference type="Gene3D" id="3.40.50.12780">
    <property type="entry name" value="N-terminal domain of ligase-like"/>
    <property type="match status" value="1"/>
</dbReference>
<dbReference type="InterPro" id="IPR045851">
    <property type="entry name" value="AMP-bd_C_sf"/>
</dbReference>
<dbReference type="EMBL" id="KF160266">
    <property type="protein sequence ID" value="AGU68040.1"/>
    <property type="molecule type" value="Genomic_DNA"/>
</dbReference>
<dbReference type="InterPro" id="IPR025110">
    <property type="entry name" value="AMP-bd_C"/>
</dbReference>
<dbReference type="InterPro" id="IPR020845">
    <property type="entry name" value="AMP-binding_CS"/>
</dbReference>
<dbReference type="PANTHER" id="PTHR24096">
    <property type="entry name" value="LONG-CHAIN-FATTY-ACID--COA LIGASE"/>
    <property type="match status" value="1"/>
</dbReference>
<dbReference type="EC" id="6.2.1.12" evidence="5"/>
<dbReference type="SUPFAM" id="SSF56801">
    <property type="entry name" value="Acetyl-CoA synthetase-like"/>
    <property type="match status" value="1"/>
</dbReference>
<protein>
    <submittedName>
        <fullName evidence="5">4-coumarate--CoA ligase</fullName>
        <ecNumber evidence="5">6.2.1.12</ecNumber>
    </submittedName>
</protein>
<feature type="domain" description="AMP-dependent synthetase/ligase" evidence="3">
    <location>
        <begin position="109"/>
        <end position="482"/>
    </location>
</feature>
<dbReference type="PANTHER" id="PTHR24096:SF149">
    <property type="entry name" value="AMP-BINDING DOMAIN-CONTAINING PROTEIN-RELATED"/>
    <property type="match status" value="1"/>
</dbReference>
<dbReference type="PROSITE" id="PS00455">
    <property type="entry name" value="AMP_BINDING"/>
    <property type="match status" value="1"/>
</dbReference>
<comment type="similarity">
    <text evidence="1">Belongs to the ATP-dependent AMP-binding enzyme family.</text>
</comment>
<dbReference type="Pfam" id="PF13193">
    <property type="entry name" value="AMP-binding_C"/>
    <property type="match status" value="1"/>
</dbReference>
<dbReference type="InterPro" id="IPR000873">
    <property type="entry name" value="AMP-dep_synth/lig_dom"/>
</dbReference>
<accession>T1YSW7</accession>
<evidence type="ECO:0000256" key="2">
    <source>
        <dbReference type="ARBA" id="ARBA00022598"/>
    </source>
</evidence>
<evidence type="ECO:0000256" key="1">
    <source>
        <dbReference type="ARBA" id="ARBA00006432"/>
    </source>
</evidence>
<keyword evidence="2 5" id="KW-0436">Ligase</keyword>
<organism evidence="5">
    <name type="scientific">Strigomonas galati</name>
    <dbReference type="NCBI Taxonomy" id="1003336"/>
    <lineage>
        <taxon>Eukaryota</taxon>
        <taxon>Discoba</taxon>
        <taxon>Euglenozoa</taxon>
        <taxon>Kinetoplastea</taxon>
        <taxon>Metakinetoplastina</taxon>
        <taxon>Trypanosomatida</taxon>
        <taxon>Trypanosomatidae</taxon>
        <taxon>Strigomonadinae</taxon>
        <taxon>Strigomonas</taxon>
    </lineage>
</organism>